<evidence type="ECO:0000313" key="3">
    <source>
        <dbReference type="EMBL" id="JAT34800.1"/>
    </source>
</evidence>
<sequence>DSSSSSSEEEEVDTPKDHKEPTLSDSYSDKSQEKSYDATELNSYFTDLGTWPDHISASLRDLIITKGPISPELESYPRDETKRSFSNLLYYRIAKNGQKVKRRWLTYSKKKNSVFCFCCKIFNTSGTTTLLEKTGNSDWRHIGKTLTKHETAPNHMKCYEKWVEAEKRLTEGTTIDHSYQRIVAQEKERWFE</sequence>
<reference evidence="3" key="1">
    <citation type="submission" date="2015-11" db="EMBL/GenBank/DDBJ databases">
        <title>De novo transcriptome assembly of four potential Pierce s Disease insect vectors from Arizona vineyards.</title>
        <authorList>
            <person name="Tassone E.E."/>
        </authorList>
    </citation>
    <scope>NUCLEOTIDE SEQUENCE</scope>
</reference>
<feature type="domain" description="TTF-type" evidence="2">
    <location>
        <begin position="89"/>
        <end position="174"/>
    </location>
</feature>
<protein>
    <recommendedName>
        <fullName evidence="2">TTF-type domain-containing protein</fullName>
    </recommendedName>
</protein>
<proteinExistence type="predicted"/>
<evidence type="ECO:0000259" key="2">
    <source>
        <dbReference type="SMART" id="SM00597"/>
    </source>
</evidence>
<dbReference type="EMBL" id="GEBQ01005177">
    <property type="protein sequence ID" value="JAT34800.1"/>
    <property type="molecule type" value="Transcribed_RNA"/>
</dbReference>
<gene>
    <name evidence="3" type="ORF">g.46568</name>
</gene>
<accession>A0A1B6MFS5</accession>
<feature type="non-terminal residue" evidence="3">
    <location>
        <position position="1"/>
    </location>
</feature>
<dbReference type="SMART" id="SM00597">
    <property type="entry name" value="ZnF_TTF"/>
    <property type="match status" value="1"/>
</dbReference>
<organism evidence="3">
    <name type="scientific">Graphocephala atropunctata</name>
    <dbReference type="NCBI Taxonomy" id="36148"/>
    <lineage>
        <taxon>Eukaryota</taxon>
        <taxon>Metazoa</taxon>
        <taxon>Ecdysozoa</taxon>
        <taxon>Arthropoda</taxon>
        <taxon>Hexapoda</taxon>
        <taxon>Insecta</taxon>
        <taxon>Pterygota</taxon>
        <taxon>Neoptera</taxon>
        <taxon>Paraneoptera</taxon>
        <taxon>Hemiptera</taxon>
        <taxon>Auchenorrhyncha</taxon>
        <taxon>Membracoidea</taxon>
        <taxon>Cicadellidae</taxon>
        <taxon>Cicadellinae</taxon>
        <taxon>Cicadellini</taxon>
        <taxon>Graphocephala</taxon>
    </lineage>
</organism>
<name>A0A1B6MFS5_9HEMI</name>
<feature type="compositionally biased region" description="Basic and acidic residues" evidence="1">
    <location>
        <begin position="13"/>
        <end position="36"/>
    </location>
</feature>
<dbReference type="AlphaFoldDB" id="A0A1B6MFS5"/>
<dbReference type="InterPro" id="IPR006580">
    <property type="entry name" value="Znf_TTF"/>
</dbReference>
<evidence type="ECO:0000256" key="1">
    <source>
        <dbReference type="SAM" id="MobiDB-lite"/>
    </source>
</evidence>
<feature type="region of interest" description="Disordered" evidence="1">
    <location>
        <begin position="1"/>
        <end position="36"/>
    </location>
</feature>